<name>A0A6J6BAZ4_9ZZZZ</name>
<feature type="transmembrane region" description="Helical" evidence="5">
    <location>
        <begin position="12"/>
        <end position="31"/>
    </location>
</feature>
<keyword evidence="3 5" id="KW-1133">Transmembrane helix</keyword>
<feature type="transmembrane region" description="Helical" evidence="5">
    <location>
        <begin position="107"/>
        <end position="129"/>
    </location>
</feature>
<dbReference type="NCBIfam" id="TIGR03718">
    <property type="entry name" value="R_switched_Alx"/>
    <property type="match status" value="1"/>
</dbReference>
<sequence length="332" mass="36501">MTSMMNVDLNVWLLTIGVLVAVIVFDLIYQIRNPHEPTFKESAIQSSIYMGLALAFTFVVGHFWGGQFAGEYLAGFITEKSLSVDNLFVFLIIFTSFAVPRALQSQALLIGIVVALILRGIFIAVGAAAIAAFSWVFYIFGAFLIYTAYGLVKEAFSKAHDDKVPGGKLMELVKRFFPTVDEYHGTKLTIVQQGKRYLTPLMLVMISIGATDVLFALDSIPAVYGLTDEAYIVFTANAFALLGLRQLYFLLSGLMQRLKYLGVGLSIILAWIGVKLVNHALHKNELPFINGGEHVELIPEISTELSLAVIIVTLIVTTVASLLVTREKPAKN</sequence>
<gene>
    <name evidence="6" type="ORF">UFOPK1410_00470</name>
    <name evidence="7" type="ORF">UFOPK1855_00168</name>
</gene>
<organism evidence="6">
    <name type="scientific">freshwater metagenome</name>
    <dbReference type="NCBI Taxonomy" id="449393"/>
    <lineage>
        <taxon>unclassified sequences</taxon>
        <taxon>metagenomes</taxon>
        <taxon>ecological metagenomes</taxon>
    </lineage>
</organism>
<feature type="transmembrane region" description="Helical" evidence="5">
    <location>
        <begin position="84"/>
        <end position="100"/>
    </location>
</feature>
<evidence type="ECO:0000256" key="4">
    <source>
        <dbReference type="ARBA" id="ARBA00023136"/>
    </source>
</evidence>
<dbReference type="InterPro" id="IPR005496">
    <property type="entry name" value="Integral_membrane_TerC"/>
</dbReference>
<keyword evidence="2 5" id="KW-0812">Transmembrane</keyword>
<keyword evidence="4 5" id="KW-0472">Membrane</keyword>
<dbReference type="InterPro" id="IPR022369">
    <property type="entry name" value="Integral_membrane_TerC_rswitch"/>
</dbReference>
<evidence type="ECO:0000313" key="6">
    <source>
        <dbReference type="EMBL" id="CAB4536142.1"/>
    </source>
</evidence>
<evidence type="ECO:0000256" key="1">
    <source>
        <dbReference type="ARBA" id="ARBA00004141"/>
    </source>
</evidence>
<dbReference type="GO" id="GO:0016020">
    <property type="term" value="C:membrane"/>
    <property type="evidence" value="ECO:0007669"/>
    <property type="project" value="UniProtKB-SubCell"/>
</dbReference>
<evidence type="ECO:0000313" key="7">
    <source>
        <dbReference type="EMBL" id="CAB4606816.1"/>
    </source>
</evidence>
<protein>
    <submittedName>
        <fullName evidence="6">Unannotated protein</fullName>
    </submittedName>
</protein>
<dbReference type="EMBL" id="CAEZSH010000042">
    <property type="protein sequence ID" value="CAB4536142.1"/>
    <property type="molecule type" value="Genomic_DNA"/>
</dbReference>
<dbReference type="PANTHER" id="PTHR30238">
    <property type="entry name" value="MEMBRANE BOUND PREDICTED REDOX MODULATOR"/>
    <property type="match status" value="1"/>
</dbReference>
<feature type="transmembrane region" description="Helical" evidence="5">
    <location>
        <begin position="230"/>
        <end position="251"/>
    </location>
</feature>
<dbReference type="EMBL" id="CAEZUW010000014">
    <property type="protein sequence ID" value="CAB4606816.1"/>
    <property type="molecule type" value="Genomic_DNA"/>
</dbReference>
<dbReference type="Pfam" id="PF03741">
    <property type="entry name" value="TerC"/>
    <property type="match status" value="1"/>
</dbReference>
<accession>A0A6J6BAZ4</accession>
<evidence type="ECO:0000256" key="2">
    <source>
        <dbReference type="ARBA" id="ARBA00022692"/>
    </source>
</evidence>
<dbReference type="PANTHER" id="PTHR30238:SF0">
    <property type="entry name" value="THYLAKOID MEMBRANE PROTEIN TERC, CHLOROPLASTIC"/>
    <property type="match status" value="1"/>
</dbReference>
<comment type="subcellular location">
    <subcellularLocation>
        <location evidence="1">Membrane</location>
        <topology evidence="1">Multi-pass membrane protein</topology>
    </subcellularLocation>
</comment>
<reference evidence="6" key="1">
    <citation type="submission" date="2020-05" db="EMBL/GenBank/DDBJ databases">
        <authorList>
            <person name="Chiriac C."/>
            <person name="Salcher M."/>
            <person name="Ghai R."/>
            <person name="Kavagutti S V."/>
        </authorList>
    </citation>
    <scope>NUCLEOTIDE SEQUENCE</scope>
</reference>
<feature type="transmembrane region" description="Helical" evidence="5">
    <location>
        <begin position="43"/>
        <end position="64"/>
    </location>
</feature>
<feature type="transmembrane region" description="Helical" evidence="5">
    <location>
        <begin position="305"/>
        <end position="324"/>
    </location>
</feature>
<feature type="transmembrane region" description="Helical" evidence="5">
    <location>
        <begin position="135"/>
        <end position="152"/>
    </location>
</feature>
<evidence type="ECO:0000256" key="3">
    <source>
        <dbReference type="ARBA" id="ARBA00022989"/>
    </source>
</evidence>
<dbReference type="AlphaFoldDB" id="A0A6J6BAZ4"/>
<feature type="transmembrane region" description="Helical" evidence="5">
    <location>
        <begin position="258"/>
        <end position="277"/>
    </location>
</feature>
<evidence type="ECO:0000256" key="5">
    <source>
        <dbReference type="SAM" id="Phobius"/>
    </source>
</evidence>
<feature type="transmembrane region" description="Helical" evidence="5">
    <location>
        <begin position="201"/>
        <end position="224"/>
    </location>
</feature>
<proteinExistence type="predicted"/>